<reference evidence="2 3" key="1">
    <citation type="submission" date="2017-09" db="EMBL/GenBank/DDBJ databases">
        <title>High-quality draft genome sequence of Butyrivibrio fibrisolvens INBov1, isolated from cow rumen.</title>
        <authorList>
            <person name="Rodriguez Hernaez J."/>
            <person name="Rivarola M."/>
            <person name="Paniego N."/>
            <person name="Cravero S."/>
            <person name="Ceron Cucchi M."/>
            <person name="Martinez M.C."/>
        </authorList>
    </citation>
    <scope>NUCLEOTIDE SEQUENCE [LARGE SCALE GENOMIC DNA]</scope>
    <source>
        <strain evidence="2 3">INBov1</strain>
    </source>
</reference>
<dbReference type="RefSeq" id="WP_110072030.1">
    <property type="nucleotide sequence ID" value="NZ_CM009896.1"/>
</dbReference>
<protein>
    <submittedName>
        <fullName evidence="2">TIGR00268 family protein</fullName>
    </submittedName>
</protein>
<dbReference type="PANTHER" id="PTHR43169:SF2">
    <property type="entry name" value="NAD_GMP SYNTHASE DOMAIN-CONTAINING PROTEIN"/>
    <property type="match status" value="1"/>
</dbReference>
<dbReference type="EMBL" id="NXNG01000001">
    <property type="protein sequence ID" value="PWT26149.1"/>
    <property type="molecule type" value="Genomic_DNA"/>
</dbReference>
<evidence type="ECO:0000256" key="1">
    <source>
        <dbReference type="PIRSR" id="PIRSR006661-1"/>
    </source>
</evidence>
<dbReference type="InterPro" id="IPR014729">
    <property type="entry name" value="Rossmann-like_a/b/a_fold"/>
</dbReference>
<sequence>MSTNKLDDLKEYLKSLGSVAVAFSAGVDSTFLLKVAHDVLGDKAIAVTAASASFPRHEYDEADAFCKKEGIRQFIFNSNELESEDYASNPKNRCYYCKHTLFSGLIDIARQNGIEYVAEGSNMDDLGDYRPGLEAVKELGVLSPLRKVGLTKAEIRSFSKELGLPTSDKPSFACLASRVPYGERITAGKLKMVERAENLLAELGLVQYRVRVHGNIARIEVPAGDIAKLVDDSIRSKIVSKFKEFGFSYVTLDMQGYRTGSMNEVINTTK</sequence>
<dbReference type="PANTHER" id="PTHR43169">
    <property type="entry name" value="EXSB FAMILY PROTEIN"/>
    <property type="match status" value="1"/>
</dbReference>
<proteinExistence type="predicted"/>
<dbReference type="CDD" id="cd01990">
    <property type="entry name" value="LarE-like"/>
    <property type="match status" value="1"/>
</dbReference>
<dbReference type="AlphaFoldDB" id="A0A317FY38"/>
<evidence type="ECO:0000313" key="2">
    <source>
        <dbReference type="EMBL" id="PWT26149.1"/>
    </source>
</evidence>
<dbReference type="InterPro" id="IPR052188">
    <property type="entry name" value="Ni-pincer_cofactor_biosynth"/>
</dbReference>
<evidence type="ECO:0000313" key="3">
    <source>
        <dbReference type="Proteomes" id="UP000245488"/>
    </source>
</evidence>
<feature type="active site" description="Nucleophile and sulfur donor" evidence="1">
    <location>
        <position position="174"/>
    </location>
</feature>
<dbReference type="GO" id="GO:0016783">
    <property type="term" value="F:sulfurtransferase activity"/>
    <property type="evidence" value="ECO:0007669"/>
    <property type="project" value="InterPro"/>
</dbReference>
<accession>A0A317FY38</accession>
<dbReference type="SUPFAM" id="SSF52402">
    <property type="entry name" value="Adenine nucleotide alpha hydrolases-like"/>
    <property type="match status" value="1"/>
</dbReference>
<dbReference type="Gene3D" id="3.40.50.620">
    <property type="entry name" value="HUPs"/>
    <property type="match status" value="1"/>
</dbReference>
<gene>
    <name evidence="2" type="ORF">CPT75_02960</name>
</gene>
<organism evidence="2 3">
    <name type="scientific">Butyrivibrio fibrisolvens</name>
    <dbReference type="NCBI Taxonomy" id="831"/>
    <lineage>
        <taxon>Bacteria</taxon>
        <taxon>Bacillati</taxon>
        <taxon>Bacillota</taxon>
        <taxon>Clostridia</taxon>
        <taxon>Lachnospirales</taxon>
        <taxon>Lachnospiraceae</taxon>
        <taxon>Butyrivibrio</taxon>
    </lineage>
</organism>
<comment type="caution">
    <text evidence="2">The sequence shown here is derived from an EMBL/GenBank/DDBJ whole genome shotgun (WGS) entry which is preliminary data.</text>
</comment>
<dbReference type="NCBIfam" id="TIGR00268">
    <property type="entry name" value="ATP-dependent sacrificial sulfur transferase LarE"/>
    <property type="match status" value="1"/>
</dbReference>
<dbReference type="Proteomes" id="UP000245488">
    <property type="component" value="Chromosome"/>
</dbReference>
<dbReference type="InterPro" id="IPR005232">
    <property type="entry name" value="LarE"/>
</dbReference>
<name>A0A317FY38_BUTFI</name>
<keyword evidence="3" id="KW-1185">Reference proteome</keyword>
<dbReference type="PIRSF" id="PIRSF006661">
    <property type="entry name" value="PP-lp_UCP006661"/>
    <property type="match status" value="1"/>
</dbReference>